<keyword evidence="4 13" id="KW-0812">Transmembrane</keyword>
<evidence type="ECO:0000256" key="4">
    <source>
        <dbReference type="ARBA" id="ARBA00022692"/>
    </source>
</evidence>
<feature type="compositionally biased region" description="Basic and acidic residues" evidence="12">
    <location>
        <begin position="167"/>
        <end position="180"/>
    </location>
</feature>
<evidence type="ECO:0000256" key="12">
    <source>
        <dbReference type="SAM" id="MobiDB-lite"/>
    </source>
</evidence>
<keyword evidence="5" id="KW-0479">Metal-binding</keyword>
<name>A0AAD3CEU7_9STRA</name>
<dbReference type="PROSITE" id="PS51292">
    <property type="entry name" value="ZF_RING_CH"/>
    <property type="match status" value="1"/>
</dbReference>
<dbReference type="SUPFAM" id="SSF57850">
    <property type="entry name" value="RING/U-box"/>
    <property type="match status" value="1"/>
</dbReference>
<keyword evidence="3" id="KW-0808">Transferase</keyword>
<dbReference type="Proteomes" id="UP001054902">
    <property type="component" value="Unassembled WGS sequence"/>
</dbReference>
<evidence type="ECO:0000256" key="8">
    <source>
        <dbReference type="ARBA" id="ARBA00022833"/>
    </source>
</evidence>
<evidence type="ECO:0000256" key="13">
    <source>
        <dbReference type="SAM" id="Phobius"/>
    </source>
</evidence>
<evidence type="ECO:0000259" key="15">
    <source>
        <dbReference type="PROSITE" id="PS51292"/>
    </source>
</evidence>
<evidence type="ECO:0000256" key="6">
    <source>
        <dbReference type="ARBA" id="ARBA00022771"/>
    </source>
</evidence>
<feature type="domain" description="RING-type" evidence="14">
    <location>
        <begin position="240"/>
        <end position="288"/>
    </location>
</feature>
<keyword evidence="8" id="KW-0862">Zinc</keyword>
<feature type="transmembrane region" description="Helical" evidence="13">
    <location>
        <begin position="91"/>
        <end position="113"/>
    </location>
</feature>
<dbReference type="GO" id="GO:0016740">
    <property type="term" value="F:transferase activity"/>
    <property type="evidence" value="ECO:0007669"/>
    <property type="project" value="UniProtKB-KW"/>
</dbReference>
<dbReference type="PANTHER" id="PTHR45768:SF18">
    <property type="entry name" value="RING-H2 FINGER PROTEIN ATL47-RELATED"/>
    <property type="match status" value="1"/>
</dbReference>
<protein>
    <recommendedName>
        <fullName evidence="18">RING-type domain-containing protein</fullName>
    </recommendedName>
</protein>
<dbReference type="AlphaFoldDB" id="A0AAD3CEU7"/>
<accession>A0AAD3CEU7</accession>
<dbReference type="EMBL" id="BLLK01000020">
    <property type="protein sequence ID" value="GFH44543.1"/>
    <property type="molecule type" value="Genomic_DNA"/>
</dbReference>
<evidence type="ECO:0000259" key="14">
    <source>
        <dbReference type="PROSITE" id="PS50089"/>
    </source>
</evidence>
<evidence type="ECO:0000256" key="5">
    <source>
        <dbReference type="ARBA" id="ARBA00022723"/>
    </source>
</evidence>
<dbReference type="GO" id="GO:0008270">
    <property type="term" value="F:zinc ion binding"/>
    <property type="evidence" value="ECO:0007669"/>
    <property type="project" value="UniProtKB-KW"/>
</dbReference>
<evidence type="ECO:0008006" key="18">
    <source>
        <dbReference type="Google" id="ProtNLM"/>
    </source>
</evidence>
<sequence length="324" mass="36852">MKENSFVRRTEQSPSSILSTERYVYIDSSASSKGNLRKVQLCIPRKCMGQEERRQDHYLPLLNLQIHRNLQRGSRPSYHGSSSEYKTTETIVYVCVSVLGFIIIVCVGLRHYIGIPQDPSPELTERKEIMKDMTEEEKCTILEYIFNKQDAHEVKHIADSIQSMNESHTDSDDSKSIEEVKENDDSEDSDLTIDSDEKEDGSLNSDLSLDSSSLESSCKGCDAKLPTKEDVEQALNEEVCSICLETCGTHLKNNKVISPSNCSHKFHKECIMEWFLSQSSNLTCPDCRSQMFTVDELRAATIVLENAKKREATFIYRKFACCLK</sequence>
<keyword evidence="17" id="KW-1185">Reference proteome</keyword>
<dbReference type="PANTHER" id="PTHR45768">
    <property type="entry name" value="E3 UBIQUITIN-PROTEIN LIGASE RNF13-LIKE"/>
    <property type="match status" value="1"/>
</dbReference>
<evidence type="ECO:0000256" key="7">
    <source>
        <dbReference type="ARBA" id="ARBA00022786"/>
    </source>
</evidence>
<comment type="subcellular location">
    <subcellularLocation>
        <location evidence="1">Membrane</location>
        <topology evidence="1">Single-pass membrane protein</topology>
    </subcellularLocation>
</comment>
<evidence type="ECO:0000313" key="16">
    <source>
        <dbReference type="EMBL" id="GFH44543.1"/>
    </source>
</evidence>
<feature type="region of interest" description="Disordered" evidence="12">
    <location>
        <begin position="162"/>
        <end position="216"/>
    </location>
</feature>
<dbReference type="InterPro" id="IPR001841">
    <property type="entry name" value="Znf_RING"/>
</dbReference>
<organism evidence="16 17">
    <name type="scientific">Chaetoceros tenuissimus</name>
    <dbReference type="NCBI Taxonomy" id="426638"/>
    <lineage>
        <taxon>Eukaryota</taxon>
        <taxon>Sar</taxon>
        <taxon>Stramenopiles</taxon>
        <taxon>Ochrophyta</taxon>
        <taxon>Bacillariophyta</taxon>
        <taxon>Coscinodiscophyceae</taxon>
        <taxon>Chaetocerotophycidae</taxon>
        <taxon>Chaetocerotales</taxon>
        <taxon>Chaetocerotaceae</taxon>
        <taxon>Chaetoceros</taxon>
    </lineage>
</organism>
<comment type="caution">
    <text evidence="16">The sequence shown here is derived from an EMBL/GenBank/DDBJ whole genome shotgun (WGS) entry which is preliminary data.</text>
</comment>
<evidence type="ECO:0000256" key="9">
    <source>
        <dbReference type="ARBA" id="ARBA00022989"/>
    </source>
</evidence>
<dbReference type="CDD" id="cd16448">
    <property type="entry name" value="RING-H2"/>
    <property type="match status" value="1"/>
</dbReference>
<evidence type="ECO:0000256" key="1">
    <source>
        <dbReference type="ARBA" id="ARBA00004167"/>
    </source>
</evidence>
<feature type="compositionally biased region" description="Low complexity" evidence="12">
    <location>
        <begin position="202"/>
        <end position="216"/>
    </location>
</feature>
<dbReference type="Pfam" id="PF13639">
    <property type="entry name" value="zf-RING_2"/>
    <property type="match status" value="1"/>
</dbReference>
<evidence type="ECO:0000256" key="11">
    <source>
        <dbReference type="PROSITE-ProRule" id="PRU00175"/>
    </source>
</evidence>
<keyword evidence="7" id="KW-0833">Ubl conjugation pathway</keyword>
<keyword evidence="9 13" id="KW-1133">Transmembrane helix</keyword>
<proteinExistence type="predicted"/>
<comment type="pathway">
    <text evidence="2">Protein modification; protein ubiquitination.</text>
</comment>
<keyword evidence="10 13" id="KW-0472">Membrane</keyword>
<evidence type="ECO:0000256" key="2">
    <source>
        <dbReference type="ARBA" id="ARBA00004906"/>
    </source>
</evidence>
<dbReference type="PROSITE" id="PS50089">
    <property type="entry name" value="ZF_RING_2"/>
    <property type="match status" value="1"/>
</dbReference>
<feature type="domain" description="RING-CH-type" evidence="15">
    <location>
        <begin position="232"/>
        <end position="294"/>
    </location>
</feature>
<dbReference type="GO" id="GO:0016020">
    <property type="term" value="C:membrane"/>
    <property type="evidence" value="ECO:0007669"/>
    <property type="project" value="UniProtKB-SubCell"/>
</dbReference>
<dbReference type="InterPro" id="IPR013083">
    <property type="entry name" value="Znf_RING/FYVE/PHD"/>
</dbReference>
<reference evidence="16 17" key="1">
    <citation type="journal article" date="2021" name="Sci. Rep.">
        <title>The genome of the diatom Chaetoceros tenuissimus carries an ancient integrated fragment of an extant virus.</title>
        <authorList>
            <person name="Hongo Y."/>
            <person name="Kimura K."/>
            <person name="Takaki Y."/>
            <person name="Yoshida Y."/>
            <person name="Baba S."/>
            <person name="Kobayashi G."/>
            <person name="Nagasaki K."/>
            <person name="Hano T."/>
            <person name="Tomaru Y."/>
        </authorList>
    </citation>
    <scope>NUCLEOTIDE SEQUENCE [LARGE SCALE GENOMIC DNA]</scope>
    <source>
        <strain evidence="16 17">NIES-3715</strain>
    </source>
</reference>
<gene>
    <name evidence="16" type="ORF">CTEN210_01017</name>
</gene>
<dbReference type="SMART" id="SM00184">
    <property type="entry name" value="RING"/>
    <property type="match status" value="1"/>
</dbReference>
<dbReference type="InterPro" id="IPR011016">
    <property type="entry name" value="Znf_RING-CH"/>
</dbReference>
<feature type="compositionally biased region" description="Acidic residues" evidence="12">
    <location>
        <begin position="181"/>
        <end position="199"/>
    </location>
</feature>
<evidence type="ECO:0000313" key="17">
    <source>
        <dbReference type="Proteomes" id="UP001054902"/>
    </source>
</evidence>
<keyword evidence="6 11" id="KW-0863">Zinc-finger</keyword>
<evidence type="ECO:0000256" key="3">
    <source>
        <dbReference type="ARBA" id="ARBA00022679"/>
    </source>
</evidence>
<dbReference type="Gene3D" id="3.30.40.10">
    <property type="entry name" value="Zinc/RING finger domain, C3HC4 (zinc finger)"/>
    <property type="match status" value="1"/>
</dbReference>
<evidence type="ECO:0000256" key="10">
    <source>
        <dbReference type="ARBA" id="ARBA00023136"/>
    </source>
</evidence>